<dbReference type="InterPro" id="IPR016053">
    <property type="entry name" value="Haem_Oase-like"/>
</dbReference>
<dbReference type="OrthoDB" id="114943at2"/>
<evidence type="ECO:0000313" key="2">
    <source>
        <dbReference type="Proteomes" id="UP000239990"/>
    </source>
</evidence>
<comment type="caution">
    <text evidence="1">The sequence shown here is derived from an EMBL/GenBank/DDBJ whole genome shotgun (WGS) entry which is preliminary data.</text>
</comment>
<organism evidence="1 2">
    <name type="scientific">Achromobacter spanius</name>
    <dbReference type="NCBI Taxonomy" id="217203"/>
    <lineage>
        <taxon>Bacteria</taxon>
        <taxon>Pseudomonadati</taxon>
        <taxon>Pseudomonadota</taxon>
        <taxon>Betaproteobacteria</taxon>
        <taxon>Burkholderiales</taxon>
        <taxon>Alcaligenaceae</taxon>
        <taxon>Achromobacter</taxon>
    </lineage>
</organism>
<proteinExistence type="predicted"/>
<dbReference type="EMBL" id="PREU01000008">
    <property type="protein sequence ID" value="PPA74749.1"/>
    <property type="molecule type" value="Genomic_DNA"/>
</dbReference>
<sequence>MISPVHQVLRDGTRDRHETLDQGLALTSGDLDRDGYLNYLRALLGWLEPLERRLWQLDWPDSLQAHARAGKSDWIRADLAAAGDAAPVAHCPDAPRVNAADAYALGVAYVVEGSQLGGRFLAKQLADISPALPLRYLRGYGENLGPMWKNFLHYLDSEAGAQGHEARALQGARDAFDSLTVWLHSRQALRT</sequence>
<gene>
    <name evidence="1" type="ORF">C4E15_18860</name>
</gene>
<dbReference type="GO" id="GO:0004392">
    <property type="term" value="F:heme oxygenase (decyclizing) activity"/>
    <property type="evidence" value="ECO:0007669"/>
    <property type="project" value="InterPro"/>
</dbReference>
<name>A0A2S5GP38_9BURK</name>
<accession>A0A2S5GP38</accession>
<dbReference type="AlphaFoldDB" id="A0A2S5GP38"/>
<dbReference type="RefSeq" id="WP_104144547.1">
    <property type="nucleotide sequence ID" value="NZ_PREU01000008.1"/>
</dbReference>
<dbReference type="GO" id="GO:0006788">
    <property type="term" value="P:heme oxidation"/>
    <property type="evidence" value="ECO:0007669"/>
    <property type="project" value="InterPro"/>
</dbReference>
<dbReference type="SUPFAM" id="SSF48613">
    <property type="entry name" value="Heme oxygenase-like"/>
    <property type="match status" value="1"/>
</dbReference>
<dbReference type="InterPro" id="IPR016084">
    <property type="entry name" value="Haem_Oase-like_multi-hlx"/>
</dbReference>
<dbReference type="CDD" id="cd19166">
    <property type="entry name" value="HemeO-bac"/>
    <property type="match status" value="1"/>
</dbReference>
<protein>
    <submittedName>
        <fullName evidence="1">Heme oxygenase</fullName>
    </submittedName>
</protein>
<evidence type="ECO:0000313" key="1">
    <source>
        <dbReference type="EMBL" id="PPA74749.1"/>
    </source>
</evidence>
<reference evidence="1 2" key="1">
    <citation type="submission" date="2018-02" db="EMBL/GenBank/DDBJ databases">
        <title>Draft Genome of Achromobacter spanius stain 6.</title>
        <authorList>
            <person name="Gunasekera T.S."/>
            <person name="Radwan O."/>
            <person name="Ruiz O.N."/>
        </authorList>
    </citation>
    <scope>NUCLEOTIDE SEQUENCE [LARGE SCALE GENOMIC DNA]</scope>
    <source>
        <strain evidence="1 2">6</strain>
    </source>
</reference>
<dbReference type="Proteomes" id="UP000239990">
    <property type="component" value="Unassembled WGS sequence"/>
</dbReference>
<dbReference type="Pfam" id="PF01126">
    <property type="entry name" value="Heme_oxygenase"/>
    <property type="match status" value="1"/>
</dbReference>
<dbReference type="Gene3D" id="1.20.910.10">
    <property type="entry name" value="Heme oxygenase-like"/>
    <property type="match status" value="1"/>
</dbReference>